<dbReference type="Pfam" id="PF13884">
    <property type="entry name" value="Peptidase_S74"/>
    <property type="match status" value="1"/>
</dbReference>
<evidence type="ECO:0000256" key="1">
    <source>
        <dbReference type="SAM" id="MobiDB-lite"/>
    </source>
</evidence>
<proteinExistence type="predicted"/>
<comment type="caution">
    <text evidence="3">The sequence shown here is derived from an EMBL/GenBank/DDBJ whole genome shotgun (WGS) entry which is preliminary data.</text>
</comment>
<keyword evidence="4" id="KW-1185">Reference proteome</keyword>
<dbReference type="Proteomes" id="UP000533469">
    <property type="component" value="Unassembled WGS sequence"/>
</dbReference>
<feature type="region of interest" description="Disordered" evidence="1">
    <location>
        <begin position="1"/>
        <end position="20"/>
    </location>
</feature>
<dbReference type="EMBL" id="JACICD010000004">
    <property type="protein sequence ID" value="MBB3772022.1"/>
    <property type="molecule type" value="Genomic_DNA"/>
</dbReference>
<dbReference type="AlphaFoldDB" id="A0A839ZBE4"/>
<protein>
    <recommendedName>
        <fullName evidence="2">Peptidase S74 domain-containing protein</fullName>
    </recommendedName>
</protein>
<dbReference type="InterPro" id="IPR030392">
    <property type="entry name" value="S74_ICA"/>
</dbReference>
<dbReference type="RefSeq" id="WP_183190167.1">
    <property type="nucleotide sequence ID" value="NZ_JACICD010000004.1"/>
</dbReference>
<name>A0A839ZBE4_9HYPH</name>
<feature type="domain" description="Peptidase S74" evidence="2">
    <location>
        <begin position="366"/>
        <end position="416"/>
    </location>
</feature>
<evidence type="ECO:0000259" key="2">
    <source>
        <dbReference type="Pfam" id="PF13884"/>
    </source>
</evidence>
<accession>A0A839ZBE4</accession>
<gene>
    <name evidence="3" type="ORF">FHS55_002631</name>
</gene>
<sequence>MVSAPSYPDPAQTAATQGQMNRETAITQQQLNMVNQQTPYGSLTYSQTGQNFTPSDSGQTYYYNPSTGEYRTDAPVVAGTASSTGVATPSLSTQRRTRDGEMISLGPTQAVGGAATASSQLQDGWQQVQGLLTPSYTATQTLSPEQQAILGQTQGAQLNLATLANERSNFLRDYLGQSMDTSGAPELVSSFNRDWSGDRQRVEQALLDRMQPQQEQDQTALRSTLIAQGIRPGTEAWDAEWNRNQQGVNDARMSAILAGGQEQSRLAGLDQAAGTFQNQARSQYLNEAYAERSQPINEIAALLGGSQVTNPNFVSTPQTSVGGVDYTGLVGDKYAAEQQAYGATMGGLFGLAAAPFSMFSIPKITSDRRLKRDIERIGAIGRLPWYRFSYVWDDPMAAPRFGFMADEVARIAPHAVATDAAGYESVDYVLAMEAA</sequence>
<organism evidence="3 4">
    <name type="scientific">Ancylobacter tetraedralis</name>
    <dbReference type="NCBI Taxonomy" id="217068"/>
    <lineage>
        <taxon>Bacteria</taxon>
        <taxon>Pseudomonadati</taxon>
        <taxon>Pseudomonadota</taxon>
        <taxon>Alphaproteobacteria</taxon>
        <taxon>Hyphomicrobiales</taxon>
        <taxon>Xanthobacteraceae</taxon>
        <taxon>Ancylobacter</taxon>
    </lineage>
</organism>
<reference evidence="3 4" key="1">
    <citation type="submission" date="2020-08" db="EMBL/GenBank/DDBJ databases">
        <title>Genomic Encyclopedia of Type Strains, Phase IV (KMG-IV): sequencing the most valuable type-strain genomes for metagenomic binning, comparative biology and taxonomic classification.</title>
        <authorList>
            <person name="Goeker M."/>
        </authorList>
    </citation>
    <scope>NUCLEOTIDE SEQUENCE [LARGE SCALE GENOMIC DNA]</scope>
    <source>
        <strain evidence="3 4">DSM 5895</strain>
    </source>
</reference>
<evidence type="ECO:0000313" key="3">
    <source>
        <dbReference type="EMBL" id="MBB3772022.1"/>
    </source>
</evidence>
<evidence type="ECO:0000313" key="4">
    <source>
        <dbReference type="Proteomes" id="UP000533469"/>
    </source>
</evidence>